<evidence type="ECO:0000313" key="1">
    <source>
        <dbReference type="EMBL" id="GFM92751.1"/>
    </source>
</evidence>
<comment type="caution">
    <text evidence="1">The sequence shown here is derived from an EMBL/GenBank/DDBJ whole genome shotgun (WGS) entry which is preliminary data.</text>
</comment>
<proteinExistence type="predicted"/>
<sequence length="66" mass="7516">MLTQVERTSLPVTRYSGDALYDPQVTPRCVLYDLWSMEKHKKASSLTLPGKCDPPALQTDHLIRQD</sequence>
<keyword evidence="2" id="KW-1185">Reference proteome</keyword>
<accession>A0ABQ1DP07</accession>
<protein>
    <submittedName>
        <fullName evidence="1">Uncharacterized protein</fullName>
    </submittedName>
</protein>
<dbReference type="EMBL" id="BLWA01000006">
    <property type="protein sequence ID" value="GFM92751.1"/>
    <property type="molecule type" value="Genomic_DNA"/>
</dbReference>
<gene>
    <name evidence="1" type="ORF">PSCICP_27230</name>
</gene>
<evidence type="ECO:0000313" key="2">
    <source>
        <dbReference type="Proteomes" id="UP000614982"/>
    </source>
</evidence>
<organism evidence="1 2">
    <name type="scientific">Pseudomonas cichorii</name>
    <dbReference type="NCBI Taxonomy" id="36746"/>
    <lineage>
        <taxon>Bacteria</taxon>
        <taxon>Pseudomonadati</taxon>
        <taxon>Pseudomonadota</taxon>
        <taxon>Gammaproteobacteria</taxon>
        <taxon>Pseudomonadales</taxon>
        <taxon>Pseudomonadaceae</taxon>
        <taxon>Pseudomonas</taxon>
    </lineage>
</organism>
<reference evidence="1 2" key="1">
    <citation type="submission" date="2020-05" db="EMBL/GenBank/DDBJ databases">
        <title>Genetic diversity of Pseudomonas cichorii.</title>
        <authorList>
            <person name="Tani S."/>
            <person name="Yagi H."/>
            <person name="Hashimoto S."/>
            <person name="Iiyama K."/>
            <person name="Furuya N."/>
        </authorList>
    </citation>
    <scope>NUCLEOTIDE SEQUENCE [LARGE SCALE GENOMIC DNA]</scope>
    <source>
        <strain evidence="1 2">LMG 2162</strain>
    </source>
</reference>
<name>A0ABQ1DP07_PSECI</name>
<dbReference type="Proteomes" id="UP000614982">
    <property type="component" value="Unassembled WGS sequence"/>
</dbReference>